<name>A0A0E0EW48_9ORYZ</name>
<keyword evidence="1" id="KW-0732">Signal</keyword>
<accession>A0A0E0EW48</accession>
<evidence type="ECO:0000256" key="1">
    <source>
        <dbReference type="SAM" id="SignalP"/>
    </source>
</evidence>
<keyword evidence="3" id="KW-1185">Reference proteome</keyword>
<feature type="chain" id="PRO_5002358820" evidence="1">
    <location>
        <begin position="27"/>
        <end position="107"/>
    </location>
</feature>
<dbReference type="AlphaFoldDB" id="A0A0E0EW48"/>
<dbReference type="HOGENOM" id="CLU_120192_2_0_1"/>
<proteinExistence type="predicted"/>
<organism evidence="2">
    <name type="scientific">Oryza meridionalis</name>
    <dbReference type="NCBI Taxonomy" id="40149"/>
    <lineage>
        <taxon>Eukaryota</taxon>
        <taxon>Viridiplantae</taxon>
        <taxon>Streptophyta</taxon>
        <taxon>Embryophyta</taxon>
        <taxon>Tracheophyta</taxon>
        <taxon>Spermatophyta</taxon>
        <taxon>Magnoliopsida</taxon>
        <taxon>Liliopsida</taxon>
        <taxon>Poales</taxon>
        <taxon>Poaceae</taxon>
        <taxon>BOP clade</taxon>
        <taxon>Oryzoideae</taxon>
        <taxon>Oryzeae</taxon>
        <taxon>Oryzinae</taxon>
        <taxon>Oryza</taxon>
    </lineage>
</organism>
<reference evidence="2" key="1">
    <citation type="submission" date="2015-04" db="UniProtKB">
        <authorList>
            <consortium name="EnsemblPlants"/>
        </authorList>
    </citation>
    <scope>IDENTIFICATION</scope>
</reference>
<evidence type="ECO:0000313" key="3">
    <source>
        <dbReference type="Proteomes" id="UP000008021"/>
    </source>
</evidence>
<dbReference type="Proteomes" id="UP000008021">
    <property type="component" value="Chromosome 10"/>
</dbReference>
<feature type="signal peptide" evidence="1">
    <location>
        <begin position="1"/>
        <end position="26"/>
    </location>
</feature>
<sequence length="107" mass="12229">MTPWRLMAVAGEWWLAAIEVTTLLRASPQDAGLHLNKSYICTSCSMWLDAEDRSPPVMEVVAIFLLLVISIDMNENVFAIFLCLQDDGWLLLRNVELISRPHRYILP</sequence>
<dbReference type="Gramene" id="OMERI10G02940.1">
    <property type="protein sequence ID" value="OMERI10G02940.1"/>
    <property type="gene ID" value="OMERI10G02940"/>
</dbReference>
<reference evidence="2" key="2">
    <citation type="submission" date="2018-05" db="EMBL/GenBank/DDBJ databases">
        <title>OmerRS3 (Oryza meridionalis Reference Sequence Version 3).</title>
        <authorList>
            <person name="Zhang J."/>
            <person name="Kudrna D."/>
            <person name="Lee S."/>
            <person name="Talag J."/>
            <person name="Welchert J."/>
            <person name="Wing R.A."/>
        </authorList>
    </citation>
    <scope>NUCLEOTIDE SEQUENCE [LARGE SCALE GENOMIC DNA]</scope>
    <source>
        <strain evidence="2">cv. OR44</strain>
    </source>
</reference>
<evidence type="ECO:0000313" key="2">
    <source>
        <dbReference type="EnsemblPlants" id="OMERI10G02940.1"/>
    </source>
</evidence>
<protein>
    <submittedName>
        <fullName evidence="2">Uncharacterized protein</fullName>
    </submittedName>
</protein>
<dbReference type="EnsemblPlants" id="OMERI10G02940.1">
    <property type="protein sequence ID" value="OMERI10G02940.1"/>
    <property type="gene ID" value="OMERI10G02940"/>
</dbReference>